<evidence type="ECO:0000313" key="1">
    <source>
        <dbReference type="EMBL" id="KAL2782735.1"/>
    </source>
</evidence>
<protein>
    <submittedName>
        <fullName evidence="1">Uncharacterized protein</fullName>
    </submittedName>
</protein>
<evidence type="ECO:0000313" key="2">
    <source>
        <dbReference type="Proteomes" id="UP001610563"/>
    </source>
</evidence>
<organism evidence="1 2">
    <name type="scientific">Aspergillus keveii</name>
    <dbReference type="NCBI Taxonomy" id="714993"/>
    <lineage>
        <taxon>Eukaryota</taxon>
        <taxon>Fungi</taxon>
        <taxon>Dikarya</taxon>
        <taxon>Ascomycota</taxon>
        <taxon>Pezizomycotina</taxon>
        <taxon>Eurotiomycetes</taxon>
        <taxon>Eurotiomycetidae</taxon>
        <taxon>Eurotiales</taxon>
        <taxon>Aspergillaceae</taxon>
        <taxon>Aspergillus</taxon>
        <taxon>Aspergillus subgen. Nidulantes</taxon>
    </lineage>
</organism>
<sequence length="67" mass="7361">MCLGPERMNLRSDAIGADDTGHSSQICRKNLSRPLVCDQVSQGKATFLIPEMGSGTRWIVMSVIHIM</sequence>
<reference evidence="1 2" key="1">
    <citation type="submission" date="2024-07" db="EMBL/GenBank/DDBJ databases">
        <title>Section-level genome sequencing and comparative genomics of Aspergillus sections Usti and Cavernicolus.</title>
        <authorList>
            <consortium name="Lawrence Berkeley National Laboratory"/>
            <person name="Nybo J.L."/>
            <person name="Vesth T.C."/>
            <person name="Theobald S."/>
            <person name="Frisvad J.C."/>
            <person name="Larsen T.O."/>
            <person name="Kjaerboelling I."/>
            <person name="Rothschild-Mancinelli K."/>
            <person name="Lyhne E.K."/>
            <person name="Kogle M.E."/>
            <person name="Barry K."/>
            <person name="Clum A."/>
            <person name="Na H."/>
            <person name="Ledsgaard L."/>
            <person name="Lin J."/>
            <person name="Lipzen A."/>
            <person name="Kuo A."/>
            <person name="Riley R."/>
            <person name="Mondo S."/>
            <person name="Labutti K."/>
            <person name="Haridas S."/>
            <person name="Pangalinan J."/>
            <person name="Salamov A.A."/>
            <person name="Simmons B.A."/>
            <person name="Magnuson J.K."/>
            <person name="Chen J."/>
            <person name="Drula E."/>
            <person name="Henrissat B."/>
            <person name="Wiebenga A."/>
            <person name="Lubbers R.J."/>
            <person name="Gomes A.C."/>
            <person name="Makela M.R."/>
            <person name="Stajich J."/>
            <person name="Grigoriev I.V."/>
            <person name="Mortensen U.H."/>
            <person name="De Vries R.P."/>
            <person name="Baker S.E."/>
            <person name="Andersen M.R."/>
        </authorList>
    </citation>
    <scope>NUCLEOTIDE SEQUENCE [LARGE SCALE GENOMIC DNA]</scope>
    <source>
        <strain evidence="1 2">CBS 209.92</strain>
    </source>
</reference>
<proteinExistence type="predicted"/>
<accession>A0ABR4FHL0</accession>
<keyword evidence="2" id="KW-1185">Reference proteome</keyword>
<name>A0ABR4FHL0_9EURO</name>
<comment type="caution">
    <text evidence="1">The sequence shown here is derived from an EMBL/GenBank/DDBJ whole genome shotgun (WGS) entry which is preliminary data.</text>
</comment>
<gene>
    <name evidence="1" type="ORF">BJX66DRAFT_320029</name>
</gene>
<dbReference type="EMBL" id="JBFTWV010000335">
    <property type="protein sequence ID" value="KAL2782735.1"/>
    <property type="molecule type" value="Genomic_DNA"/>
</dbReference>
<dbReference type="Proteomes" id="UP001610563">
    <property type="component" value="Unassembled WGS sequence"/>
</dbReference>